<reference evidence="1" key="1">
    <citation type="submission" date="2023-06" db="EMBL/GenBank/DDBJ databases">
        <authorList>
            <person name="Kurt Z."/>
        </authorList>
    </citation>
    <scope>NUCLEOTIDE SEQUENCE</scope>
</reference>
<dbReference type="EMBL" id="CAXDID020000033">
    <property type="protein sequence ID" value="CAL5995790.1"/>
    <property type="molecule type" value="Genomic_DNA"/>
</dbReference>
<sequence length="126" mass="14648">MDPRESTLPKFIVKRKMLDVGLVSSTNYSCLLEDNIPEIDRPISTKHSHLCFNTTQDEYLRTAQSVRSAARYKFMTAKSFIDPTHQSQIKQIIEKRRLNGDVAKFRIKPLTQVIRERRILQQGVSQ</sequence>
<keyword evidence="3" id="KW-1185">Reference proteome</keyword>
<evidence type="ECO:0000313" key="3">
    <source>
        <dbReference type="Proteomes" id="UP001642409"/>
    </source>
</evidence>
<accession>A0AA86VAG5</accession>
<dbReference type="EMBL" id="CATOUU010000937">
    <property type="protein sequence ID" value="CAI9961108.1"/>
    <property type="molecule type" value="Genomic_DNA"/>
</dbReference>
<gene>
    <name evidence="2" type="ORF">HINF_LOCUS14242</name>
    <name evidence="1" type="ORF">HINF_LOCUS48753</name>
</gene>
<reference evidence="2 3" key="2">
    <citation type="submission" date="2024-07" db="EMBL/GenBank/DDBJ databases">
        <authorList>
            <person name="Akdeniz Z."/>
        </authorList>
    </citation>
    <scope>NUCLEOTIDE SEQUENCE [LARGE SCALE GENOMIC DNA]</scope>
</reference>
<dbReference type="Proteomes" id="UP001642409">
    <property type="component" value="Unassembled WGS sequence"/>
</dbReference>
<dbReference type="AlphaFoldDB" id="A0AA86VAG5"/>
<evidence type="ECO:0000313" key="2">
    <source>
        <dbReference type="EMBL" id="CAL5995790.1"/>
    </source>
</evidence>
<organism evidence="1">
    <name type="scientific">Hexamita inflata</name>
    <dbReference type="NCBI Taxonomy" id="28002"/>
    <lineage>
        <taxon>Eukaryota</taxon>
        <taxon>Metamonada</taxon>
        <taxon>Diplomonadida</taxon>
        <taxon>Hexamitidae</taxon>
        <taxon>Hexamitinae</taxon>
        <taxon>Hexamita</taxon>
    </lineage>
</organism>
<evidence type="ECO:0000313" key="1">
    <source>
        <dbReference type="EMBL" id="CAI9961108.1"/>
    </source>
</evidence>
<proteinExistence type="predicted"/>
<name>A0AA86VAG5_9EUKA</name>
<protein>
    <submittedName>
        <fullName evidence="2">Hypothetical_protein</fullName>
    </submittedName>
</protein>
<comment type="caution">
    <text evidence="1">The sequence shown here is derived from an EMBL/GenBank/DDBJ whole genome shotgun (WGS) entry which is preliminary data.</text>
</comment>